<evidence type="ECO:0000313" key="1">
    <source>
        <dbReference type="EMBL" id="CAB3741083.1"/>
    </source>
</evidence>
<dbReference type="AlphaFoldDB" id="A0A6J5CRY9"/>
<evidence type="ECO:0000313" key="2">
    <source>
        <dbReference type="Proteomes" id="UP000494249"/>
    </source>
</evidence>
<accession>A0A6J5CRY9</accession>
<sequence length="121" mass="11947">MPQSQLNAATAVNPSGKFVMNQVDAQGNEFIASGKTGVYNITAATAVKASAGRLVRIVVTSTITGNLTANDAATTGAAAAANLIFSAATPAAGTVYTLDWPCANGIVVTPGSAGSVAVSYI</sequence>
<reference evidence="1 2" key="1">
    <citation type="submission" date="2020-04" db="EMBL/GenBank/DDBJ databases">
        <authorList>
            <person name="De Canck E."/>
        </authorList>
    </citation>
    <scope>NUCLEOTIDE SEQUENCE [LARGE SCALE GENOMIC DNA]</scope>
    <source>
        <strain evidence="1 2">LMG 22037</strain>
    </source>
</reference>
<proteinExistence type="predicted"/>
<gene>
    <name evidence="1" type="ORF">LMG22037_06451</name>
</gene>
<organism evidence="1 2">
    <name type="scientific">Paraburkholderia phenoliruptrix</name>
    <dbReference type="NCBI Taxonomy" id="252970"/>
    <lineage>
        <taxon>Bacteria</taxon>
        <taxon>Pseudomonadati</taxon>
        <taxon>Pseudomonadota</taxon>
        <taxon>Betaproteobacteria</taxon>
        <taxon>Burkholderiales</taxon>
        <taxon>Burkholderiaceae</taxon>
        <taxon>Paraburkholderia</taxon>
    </lineage>
</organism>
<dbReference type="Proteomes" id="UP000494249">
    <property type="component" value="Unassembled WGS sequence"/>
</dbReference>
<dbReference type="RefSeq" id="WP_051224052.1">
    <property type="nucleotide sequence ID" value="NZ_CADFGL010000063.1"/>
</dbReference>
<name>A0A6J5CRY9_9BURK</name>
<dbReference type="EMBL" id="CADIKB010000069">
    <property type="protein sequence ID" value="CAB3741083.1"/>
    <property type="molecule type" value="Genomic_DNA"/>
</dbReference>
<protein>
    <submittedName>
        <fullName evidence="1">Uncharacterized protein</fullName>
    </submittedName>
</protein>